<gene>
    <name evidence="2" type="ORF">KAK06_18795</name>
</gene>
<dbReference type="RefSeq" id="WP_210803687.1">
    <property type="nucleotide sequence ID" value="NZ_JAGQDE010000021.1"/>
</dbReference>
<protein>
    <submittedName>
        <fullName evidence="2">Uncharacterized protein</fullName>
    </submittedName>
</protein>
<evidence type="ECO:0000313" key="3">
    <source>
        <dbReference type="Proteomes" id="UP000678374"/>
    </source>
</evidence>
<feature type="compositionally biased region" description="Acidic residues" evidence="1">
    <location>
        <begin position="370"/>
        <end position="385"/>
    </location>
</feature>
<accession>A0A940YN91</accession>
<name>A0A940YN91_9BURK</name>
<dbReference type="AlphaFoldDB" id="A0A940YN91"/>
<dbReference type="EMBL" id="JAGQDE010000021">
    <property type="protein sequence ID" value="MBQ0961011.1"/>
    <property type="molecule type" value="Genomic_DNA"/>
</dbReference>
<organism evidence="2 3">
    <name type="scientific">Ideonella aquatica</name>
    <dbReference type="NCBI Taxonomy" id="2824119"/>
    <lineage>
        <taxon>Bacteria</taxon>
        <taxon>Pseudomonadati</taxon>
        <taxon>Pseudomonadota</taxon>
        <taxon>Betaproteobacteria</taxon>
        <taxon>Burkholderiales</taxon>
        <taxon>Sphaerotilaceae</taxon>
        <taxon>Ideonella</taxon>
    </lineage>
</organism>
<proteinExistence type="predicted"/>
<comment type="caution">
    <text evidence="2">The sequence shown here is derived from an EMBL/GenBank/DDBJ whole genome shotgun (WGS) entry which is preliminary data.</text>
</comment>
<evidence type="ECO:0000313" key="2">
    <source>
        <dbReference type="EMBL" id="MBQ0961011.1"/>
    </source>
</evidence>
<dbReference type="Proteomes" id="UP000678374">
    <property type="component" value="Unassembled WGS sequence"/>
</dbReference>
<sequence>MLAEVLNRIPRQHVVVSATTDGFLTSAPREHIDLTGPLSRRYQRLCWWALPGSDMLEVKHGAEQVVCMKTRGQLTARPMAGQEIVVAKAGVQPTVRITKQMTPEQIRRAQNDELLQMYLHRTPGSTVVLKAFPSLRDQWEKGVDLIKASNNVRMSLEFDLKRRLVDARELVVLGWNTTHVAASTQPWATVAEFELARARLDQLRAPPRKKRAPARADAPLNAEVEGFCIKTVDDVARLEQEIGRGRARGAARAQGRPVLNMGRDGLRGMLKRAFLRVYTRNEMGLVRKYTYTQMAQWFTDFGLATTTQEVKTARTQPVVLASVPRAGPVMELLRELEILFPEADLRPLLVSLDEAEDSPYGDGGARGGGGDDDEPADDDEEGDPN</sequence>
<keyword evidence="3" id="KW-1185">Reference proteome</keyword>
<feature type="region of interest" description="Disordered" evidence="1">
    <location>
        <begin position="351"/>
        <end position="385"/>
    </location>
</feature>
<evidence type="ECO:0000256" key="1">
    <source>
        <dbReference type="SAM" id="MobiDB-lite"/>
    </source>
</evidence>
<reference evidence="2" key="1">
    <citation type="submission" date="2021-04" db="EMBL/GenBank/DDBJ databases">
        <title>The genome sequence of Ideonella sp. 4Y11.</title>
        <authorList>
            <person name="Liu Y."/>
        </authorList>
    </citation>
    <scope>NUCLEOTIDE SEQUENCE</scope>
    <source>
        <strain evidence="2">4Y11</strain>
    </source>
</reference>